<reference evidence="3" key="1">
    <citation type="journal article" date="2014" name="Int. J. Syst. Evol. Microbiol.">
        <title>Complete genome sequence of Corynebacterium casei LMG S-19264T (=DSM 44701T), isolated from a smear-ripened cheese.</title>
        <authorList>
            <consortium name="US DOE Joint Genome Institute (JGI-PGF)"/>
            <person name="Walter F."/>
            <person name="Albersmeier A."/>
            <person name="Kalinowski J."/>
            <person name="Ruckert C."/>
        </authorList>
    </citation>
    <scope>NUCLEOTIDE SEQUENCE</scope>
    <source>
        <strain evidence="3">CGMCC 1.10859</strain>
    </source>
</reference>
<keyword evidence="2" id="KW-1133">Transmembrane helix</keyword>
<reference evidence="4 5" key="2">
    <citation type="submission" date="2016-10" db="EMBL/GenBank/DDBJ databases">
        <authorList>
            <person name="Varghese N."/>
            <person name="Submissions S."/>
        </authorList>
    </citation>
    <scope>NUCLEOTIDE SEQUENCE [LARGE SCALE GENOMIC DNA]</scope>
    <source>
        <strain evidence="4 5">DSM 24802</strain>
    </source>
</reference>
<protein>
    <submittedName>
        <fullName evidence="4">Flp pilus assembly protein TadG</fullName>
    </submittedName>
</protein>
<dbReference type="Proteomes" id="UP000634647">
    <property type="component" value="Unassembled WGS sequence"/>
</dbReference>
<keyword evidence="5" id="KW-1185">Reference proteome</keyword>
<dbReference type="EMBL" id="BNAB01000006">
    <property type="protein sequence ID" value="GHE01370.1"/>
    <property type="molecule type" value="Genomic_DNA"/>
</dbReference>
<evidence type="ECO:0000256" key="2">
    <source>
        <dbReference type="SAM" id="Phobius"/>
    </source>
</evidence>
<evidence type="ECO:0000256" key="1">
    <source>
        <dbReference type="SAM" id="MobiDB-lite"/>
    </source>
</evidence>
<reference evidence="3" key="3">
    <citation type="submission" date="2023-06" db="EMBL/GenBank/DDBJ databases">
        <authorList>
            <person name="Sun Q."/>
            <person name="Zhou Y."/>
        </authorList>
    </citation>
    <scope>NUCLEOTIDE SEQUENCE</scope>
    <source>
        <strain evidence="3">CGMCC 1.10859</strain>
    </source>
</reference>
<accession>A0AAN4URI2</accession>
<feature type="transmembrane region" description="Helical" evidence="2">
    <location>
        <begin position="25"/>
        <end position="47"/>
    </location>
</feature>
<keyword evidence="2" id="KW-0812">Transmembrane</keyword>
<organism evidence="3 6">
    <name type="scientific">Allgaiera indica</name>
    <dbReference type="NCBI Taxonomy" id="765699"/>
    <lineage>
        <taxon>Bacteria</taxon>
        <taxon>Pseudomonadati</taxon>
        <taxon>Pseudomonadota</taxon>
        <taxon>Alphaproteobacteria</taxon>
        <taxon>Rhodobacterales</taxon>
        <taxon>Paracoccaceae</taxon>
        <taxon>Allgaiera</taxon>
    </lineage>
</organism>
<keyword evidence="2" id="KW-0472">Membrane</keyword>
<dbReference type="RefSeq" id="WP_051646167.1">
    <property type="nucleotide sequence ID" value="NZ_BNAB01000006.1"/>
</dbReference>
<feature type="compositionally biased region" description="Polar residues" evidence="1">
    <location>
        <begin position="200"/>
        <end position="209"/>
    </location>
</feature>
<dbReference type="Proteomes" id="UP000199541">
    <property type="component" value="Unassembled WGS sequence"/>
</dbReference>
<name>A0AAN4URI2_9RHOB</name>
<sequence>MIAPFKILPLLRPFRRFLREERGAILAETVIVLPVLFWAYLGSYVYFDAFSTKNTAMRATYTIADLISRQTDTLTSADIEGMNKVFDFITSATRRGATTHIRVTDVSFDVKKQIFLVNWSDATRGHAALSSVEIGNYADRLPKMALGDTEILVESWETFTPAFNIGLGAKNFHNMVVVRPRMSPNVDFLSNNNNGNGNGAQKNQEDSSS</sequence>
<dbReference type="EMBL" id="FNOB01000007">
    <property type="protein sequence ID" value="SDW85610.1"/>
    <property type="molecule type" value="Genomic_DNA"/>
</dbReference>
<evidence type="ECO:0000313" key="5">
    <source>
        <dbReference type="Proteomes" id="UP000199541"/>
    </source>
</evidence>
<evidence type="ECO:0000313" key="6">
    <source>
        <dbReference type="Proteomes" id="UP000634647"/>
    </source>
</evidence>
<evidence type="ECO:0000313" key="3">
    <source>
        <dbReference type="EMBL" id="GHE01370.1"/>
    </source>
</evidence>
<feature type="region of interest" description="Disordered" evidence="1">
    <location>
        <begin position="187"/>
        <end position="209"/>
    </location>
</feature>
<gene>
    <name evidence="3" type="ORF">GCM10008024_16570</name>
    <name evidence="4" type="ORF">SAMN05444006_107119</name>
</gene>
<evidence type="ECO:0000313" key="4">
    <source>
        <dbReference type="EMBL" id="SDW85610.1"/>
    </source>
</evidence>
<comment type="caution">
    <text evidence="3">The sequence shown here is derived from an EMBL/GenBank/DDBJ whole genome shotgun (WGS) entry which is preliminary data.</text>
</comment>
<proteinExistence type="predicted"/>
<dbReference type="AlphaFoldDB" id="A0AAN4URI2"/>